<reference evidence="2" key="1">
    <citation type="submission" date="2021-04" db="EMBL/GenBank/DDBJ databases">
        <title>Pseudaminobacter soli sp. nov., isolated from paddy soil contaminated by heavy metals.</title>
        <authorList>
            <person name="Zhang K."/>
        </authorList>
    </citation>
    <scope>NUCLEOTIDE SEQUENCE</scope>
    <source>
        <strain evidence="2">19-2017</strain>
    </source>
</reference>
<comment type="caution">
    <text evidence="2">The sequence shown here is derived from an EMBL/GenBank/DDBJ whole genome shotgun (WGS) entry which is preliminary data.</text>
</comment>
<dbReference type="RefSeq" id="WP_188253021.1">
    <property type="nucleotide sequence ID" value="NZ_JABVCF010000001.1"/>
</dbReference>
<dbReference type="EMBL" id="JAGWCR010000001">
    <property type="protein sequence ID" value="MBS3647496.1"/>
    <property type="molecule type" value="Genomic_DNA"/>
</dbReference>
<feature type="domain" description="TfoX N-terminal" evidence="1">
    <location>
        <begin position="8"/>
        <end position="102"/>
    </location>
</feature>
<keyword evidence="3" id="KW-1185">Reference proteome</keyword>
<protein>
    <submittedName>
        <fullName evidence="2">TfoX/Sxy family protein</fullName>
    </submittedName>
</protein>
<dbReference type="InterPro" id="IPR007076">
    <property type="entry name" value="TfoX_N"/>
</dbReference>
<name>A0A942I7W1_9HYPH</name>
<sequence length="110" mass="12068">MDDELIADIFSGLGPVTTCRMFSGKGIYHDGLIVAIVLRGELMLKADAISAPEFAEAGARQFTYPHRRSGKTVEMPYWTVPESALDDSDELARWTRKAYEAALRSAGQSA</sequence>
<gene>
    <name evidence="2" type="ORF">KEU06_02505</name>
</gene>
<organism evidence="2 3">
    <name type="scientific">Pseudaminobacter soli</name>
    <name type="common">ex Zhang et al. 2022</name>
    <dbReference type="NCBI Taxonomy" id="2831468"/>
    <lineage>
        <taxon>Bacteria</taxon>
        <taxon>Pseudomonadati</taxon>
        <taxon>Pseudomonadota</taxon>
        <taxon>Alphaproteobacteria</taxon>
        <taxon>Hyphomicrobiales</taxon>
        <taxon>Phyllobacteriaceae</taxon>
        <taxon>Pseudaminobacter</taxon>
    </lineage>
</organism>
<dbReference type="AlphaFoldDB" id="A0A942I7W1"/>
<dbReference type="Gene3D" id="3.30.1460.30">
    <property type="entry name" value="YgaC/TfoX-N like chaperone"/>
    <property type="match status" value="1"/>
</dbReference>
<evidence type="ECO:0000313" key="3">
    <source>
        <dbReference type="Proteomes" id="UP000680348"/>
    </source>
</evidence>
<accession>A0A942I7W1</accession>
<dbReference type="SUPFAM" id="SSF159894">
    <property type="entry name" value="YgaC/TfoX-N like"/>
    <property type="match status" value="1"/>
</dbReference>
<evidence type="ECO:0000313" key="2">
    <source>
        <dbReference type="EMBL" id="MBS3647496.1"/>
    </source>
</evidence>
<dbReference type="Proteomes" id="UP000680348">
    <property type="component" value="Unassembled WGS sequence"/>
</dbReference>
<dbReference type="Pfam" id="PF04993">
    <property type="entry name" value="TfoX_N"/>
    <property type="match status" value="1"/>
</dbReference>
<evidence type="ECO:0000259" key="1">
    <source>
        <dbReference type="Pfam" id="PF04993"/>
    </source>
</evidence>
<proteinExistence type="predicted"/>